<dbReference type="AlphaFoldDB" id="A0A839QWF6"/>
<feature type="transmembrane region" description="Helical" evidence="1">
    <location>
        <begin position="162"/>
        <end position="183"/>
    </location>
</feature>
<sequence>MSIQPPHAHGPQLSGQGALRATAQVDPRRRLLRVRGIAIAALVCSVLMVLYGVLRTVIALTHLVPQNAFFGADGLWQLAGLLLWFAIWPVVSALVVLVILLMAMGRRAVVTGGAIAGGAICVIPMLWLGMYTLEYVVLIASAADSTTYGFGSAPTWLLITRVLFHAGATVLWGTAAWGCWTSWSSASDQLDEATDPLSAGAPGPRL</sequence>
<gene>
    <name evidence="2" type="ORF">FHX50_001464</name>
</gene>
<feature type="transmembrane region" description="Helical" evidence="1">
    <location>
        <begin position="37"/>
        <end position="58"/>
    </location>
</feature>
<feature type="transmembrane region" description="Helical" evidence="1">
    <location>
        <begin position="78"/>
        <end position="101"/>
    </location>
</feature>
<dbReference type="Proteomes" id="UP000568050">
    <property type="component" value="Unassembled WGS sequence"/>
</dbReference>
<dbReference type="EMBL" id="JACHWP010000003">
    <property type="protein sequence ID" value="MBB3023179.1"/>
    <property type="molecule type" value="Genomic_DNA"/>
</dbReference>
<keyword evidence="1" id="KW-1133">Transmembrane helix</keyword>
<reference evidence="2 3" key="1">
    <citation type="submission" date="2020-08" db="EMBL/GenBank/DDBJ databases">
        <title>Sequencing the genomes of 1000 actinobacteria strains.</title>
        <authorList>
            <person name="Klenk H.-P."/>
        </authorList>
    </citation>
    <scope>NUCLEOTIDE SEQUENCE [LARGE SCALE GENOMIC DNA]</scope>
    <source>
        <strain evidence="2 3">DSM 23040</strain>
    </source>
</reference>
<protein>
    <submittedName>
        <fullName evidence="2">Uncharacterized protein</fullName>
    </submittedName>
</protein>
<organism evidence="2 3">
    <name type="scientific">Helcobacillus massiliensis</name>
    <dbReference type="NCBI Taxonomy" id="521392"/>
    <lineage>
        <taxon>Bacteria</taxon>
        <taxon>Bacillati</taxon>
        <taxon>Actinomycetota</taxon>
        <taxon>Actinomycetes</taxon>
        <taxon>Micrococcales</taxon>
        <taxon>Dermabacteraceae</taxon>
        <taxon>Helcobacillus</taxon>
    </lineage>
</organism>
<evidence type="ECO:0000313" key="3">
    <source>
        <dbReference type="Proteomes" id="UP000568050"/>
    </source>
</evidence>
<keyword evidence="1" id="KW-0472">Membrane</keyword>
<evidence type="ECO:0000256" key="1">
    <source>
        <dbReference type="SAM" id="Phobius"/>
    </source>
</evidence>
<keyword evidence="1" id="KW-0812">Transmembrane</keyword>
<name>A0A839QWF6_9MICO</name>
<feature type="transmembrane region" description="Helical" evidence="1">
    <location>
        <begin position="108"/>
        <end position="127"/>
    </location>
</feature>
<keyword evidence="3" id="KW-1185">Reference proteome</keyword>
<proteinExistence type="predicted"/>
<dbReference type="RefSeq" id="WP_183376138.1">
    <property type="nucleotide sequence ID" value="NZ_CBCSFZ010000006.1"/>
</dbReference>
<comment type="caution">
    <text evidence="2">The sequence shown here is derived from an EMBL/GenBank/DDBJ whole genome shotgun (WGS) entry which is preliminary data.</text>
</comment>
<evidence type="ECO:0000313" key="2">
    <source>
        <dbReference type="EMBL" id="MBB3023179.1"/>
    </source>
</evidence>
<accession>A0A839QWF6</accession>